<proteinExistence type="predicted"/>
<dbReference type="Gene3D" id="3.40.50.2300">
    <property type="match status" value="1"/>
</dbReference>
<dbReference type="SMART" id="SM00448">
    <property type="entry name" value="REC"/>
    <property type="match status" value="1"/>
</dbReference>
<dbReference type="GO" id="GO:0000160">
    <property type="term" value="P:phosphorelay signal transduction system"/>
    <property type="evidence" value="ECO:0007669"/>
    <property type="project" value="InterPro"/>
</dbReference>
<dbReference type="EMBL" id="LJYG01000065">
    <property type="protein sequence ID" value="KRQ12343.1"/>
    <property type="molecule type" value="Genomic_DNA"/>
</dbReference>
<comment type="caution">
    <text evidence="3">The sequence shown here is derived from an EMBL/GenBank/DDBJ whole genome shotgun (WGS) entry which is preliminary data.</text>
</comment>
<evidence type="ECO:0000313" key="3">
    <source>
        <dbReference type="EMBL" id="KRQ12343.1"/>
    </source>
</evidence>
<dbReference type="RefSeq" id="WP_057748115.1">
    <property type="nucleotide sequence ID" value="NZ_LJYG01000065.1"/>
</dbReference>
<dbReference type="Proteomes" id="UP000051936">
    <property type="component" value="Unassembled WGS sequence"/>
</dbReference>
<dbReference type="PROSITE" id="PS50110">
    <property type="entry name" value="RESPONSE_REGULATORY"/>
    <property type="match status" value="1"/>
</dbReference>
<feature type="domain" description="Response regulatory" evidence="2">
    <location>
        <begin position="15"/>
        <end position="127"/>
    </location>
</feature>
<reference evidence="3 4" key="1">
    <citation type="submission" date="2015-09" db="EMBL/GenBank/DDBJ databases">
        <title>Draft Genome Sequence of Bradyrhizobium manausense Strain BR 3351T, a Novel Symbiotic Nitrogen-Fixing Alphaproteobacterium Isolated from Brazilian Amazon Rain Forest.</title>
        <authorList>
            <person name="De Araujo J.L."/>
            <person name="Zilli J.E."/>
        </authorList>
    </citation>
    <scope>NUCLEOTIDE SEQUENCE [LARGE SCALE GENOMIC DNA]</scope>
    <source>
        <strain evidence="3 4">BR3351</strain>
    </source>
</reference>
<dbReference type="OrthoDB" id="8231981at2"/>
<evidence type="ECO:0000259" key="2">
    <source>
        <dbReference type="PROSITE" id="PS50110"/>
    </source>
</evidence>
<dbReference type="SUPFAM" id="SSF52172">
    <property type="entry name" value="CheY-like"/>
    <property type="match status" value="1"/>
</dbReference>
<protein>
    <recommendedName>
        <fullName evidence="2">Response regulatory domain-containing protein</fullName>
    </recommendedName>
</protein>
<dbReference type="InterPro" id="IPR011006">
    <property type="entry name" value="CheY-like_superfamily"/>
</dbReference>
<dbReference type="AlphaFoldDB" id="A0A0R3DRD3"/>
<evidence type="ECO:0000256" key="1">
    <source>
        <dbReference type="PROSITE-ProRule" id="PRU00169"/>
    </source>
</evidence>
<dbReference type="Pfam" id="PF00072">
    <property type="entry name" value="Response_reg"/>
    <property type="match status" value="1"/>
</dbReference>
<keyword evidence="4" id="KW-1185">Reference proteome</keyword>
<evidence type="ECO:0000313" key="4">
    <source>
        <dbReference type="Proteomes" id="UP000051936"/>
    </source>
</evidence>
<comment type="caution">
    <text evidence="1">Lacks conserved residue(s) required for the propagation of feature annotation.</text>
</comment>
<dbReference type="InterPro" id="IPR001789">
    <property type="entry name" value="Sig_transdc_resp-reg_receiver"/>
</dbReference>
<dbReference type="STRING" id="989370.AOQ71_16870"/>
<organism evidence="3 4">
    <name type="scientific">Bradyrhizobium manausense</name>
    <dbReference type="NCBI Taxonomy" id="989370"/>
    <lineage>
        <taxon>Bacteria</taxon>
        <taxon>Pseudomonadati</taxon>
        <taxon>Pseudomonadota</taxon>
        <taxon>Alphaproteobacteria</taxon>
        <taxon>Hyphomicrobiales</taxon>
        <taxon>Nitrobacteraceae</taxon>
        <taxon>Bradyrhizobium</taxon>
    </lineage>
</organism>
<name>A0A0R3DRD3_9BRAD</name>
<gene>
    <name evidence="3" type="ORF">AOQ71_16870</name>
</gene>
<accession>A0A0R3DRD3</accession>
<sequence>MQFDTEAFTRSDGPSILLIEPEQVVRSALDYILRERYQTHAFASVDDAITSSREAPDVVLVGIAILRERGEAVLEELIKVFASPKILLIAERNSDPFVQIGLERGAHGVISNPISFSSVCEAVRIALGAPVSHDGPSGLIPVRFD</sequence>